<evidence type="ECO:0000313" key="2">
    <source>
        <dbReference type="EMBL" id="KYG76297.1"/>
    </source>
</evidence>
<dbReference type="PANTHER" id="PTHR43031:SF17">
    <property type="entry name" value="SULFURTRANSFERASE YTWF-RELATED"/>
    <property type="match status" value="1"/>
</dbReference>
<evidence type="ECO:0000313" key="3">
    <source>
        <dbReference type="Proteomes" id="UP000075583"/>
    </source>
</evidence>
<dbReference type="SUPFAM" id="SSF52821">
    <property type="entry name" value="Rhodanese/Cell cycle control phosphatase"/>
    <property type="match status" value="1"/>
</dbReference>
<dbReference type="PROSITE" id="PS50206">
    <property type="entry name" value="RHODANESE_3"/>
    <property type="match status" value="1"/>
</dbReference>
<dbReference type="AlphaFoldDB" id="A0A150XC45"/>
<dbReference type="Gene3D" id="3.40.250.10">
    <property type="entry name" value="Rhodanese-like domain"/>
    <property type="match status" value="1"/>
</dbReference>
<keyword evidence="3" id="KW-1185">Reference proteome</keyword>
<protein>
    <recommendedName>
        <fullName evidence="1">Rhodanese domain-containing protein</fullName>
    </recommendedName>
</protein>
<dbReference type="Pfam" id="PF00581">
    <property type="entry name" value="Rhodanese"/>
    <property type="match status" value="1"/>
</dbReference>
<dbReference type="InterPro" id="IPR001763">
    <property type="entry name" value="Rhodanese-like_dom"/>
</dbReference>
<proteinExistence type="predicted"/>
<dbReference type="PANTHER" id="PTHR43031">
    <property type="entry name" value="FAD-DEPENDENT OXIDOREDUCTASE"/>
    <property type="match status" value="1"/>
</dbReference>
<feature type="domain" description="Rhodanese" evidence="1">
    <location>
        <begin position="44"/>
        <end position="128"/>
    </location>
</feature>
<dbReference type="SMART" id="SM00450">
    <property type="entry name" value="RHOD"/>
    <property type="match status" value="1"/>
</dbReference>
<dbReference type="Proteomes" id="UP000075583">
    <property type="component" value="Unassembled WGS sequence"/>
</dbReference>
<name>A0A150XC45_ROSEK</name>
<dbReference type="EMBL" id="LQZQ01000023">
    <property type="protein sequence ID" value="KYG76297.1"/>
    <property type="molecule type" value="Genomic_DNA"/>
</dbReference>
<dbReference type="InterPro" id="IPR050229">
    <property type="entry name" value="GlpE_sulfurtransferase"/>
</dbReference>
<sequence length="155" mass="17655">MLLWPLGLLLLLTTILYFTPQTARLFYPKEVLNISPVEAKNLIQSQKLLILDVREQSEYEVSHLSGAKRFTPEVLKNIELDTDILVYCTVGVRSANLAKELQAQGFLNVHNIDLGIVNWKNEGFEVVDDKEQTTEKVHVYKGIFGLWLKKGEAVK</sequence>
<dbReference type="InterPro" id="IPR036873">
    <property type="entry name" value="Rhodanese-like_dom_sf"/>
</dbReference>
<dbReference type="CDD" id="cd00158">
    <property type="entry name" value="RHOD"/>
    <property type="match status" value="1"/>
</dbReference>
<organism evidence="2 3">
    <name type="scientific">Roseivirga ehrenbergii (strain DSM 102268 / JCM 13514 / KCTC 12282 / NCIMB 14502 / KMM 6017)</name>
    <dbReference type="NCBI Taxonomy" id="279360"/>
    <lineage>
        <taxon>Bacteria</taxon>
        <taxon>Pseudomonadati</taxon>
        <taxon>Bacteroidota</taxon>
        <taxon>Cytophagia</taxon>
        <taxon>Cytophagales</taxon>
        <taxon>Roseivirgaceae</taxon>
        <taxon>Roseivirga</taxon>
    </lineage>
</organism>
<comment type="caution">
    <text evidence="2">The sequence shown here is derived from an EMBL/GenBank/DDBJ whole genome shotgun (WGS) entry which is preliminary data.</text>
</comment>
<reference evidence="2" key="1">
    <citation type="submission" date="2016-01" db="EMBL/GenBank/DDBJ databases">
        <title>Genome sequencing of Roseivirga ehrenbergii KMM 6017.</title>
        <authorList>
            <person name="Selvaratnam C."/>
            <person name="Thevarajoo S."/>
            <person name="Goh K.M."/>
            <person name="Ee R."/>
            <person name="Chan K.-G."/>
            <person name="Chong C.S."/>
        </authorList>
    </citation>
    <scope>NUCLEOTIDE SEQUENCE [LARGE SCALE GENOMIC DNA]</scope>
    <source>
        <strain evidence="2">KMM 6017</strain>
    </source>
</reference>
<gene>
    <name evidence="2" type="ORF">MB14_03350</name>
</gene>
<accession>A0A150XC45</accession>
<dbReference type="STRING" id="279360.MB14_03350"/>
<evidence type="ECO:0000259" key="1">
    <source>
        <dbReference type="PROSITE" id="PS50206"/>
    </source>
</evidence>